<evidence type="ECO:0000256" key="9">
    <source>
        <dbReference type="ARBA" id="ARBA00022840"/>
    </source>
</evidence>
<dbReference type="AlphaFoldDB" id="A0A4V2DW13"/>
<dbReference type="PANTHER" id="PTHR45453">
    <property type="entry name" value="PHOSPHATE REGULON SENSOR PROTEIN PHOR"/>
    <property type="match status" value="1"/>
</dbReference>
<dbReference type="GO" id="GO:0004721">
    <property type="term" value="F:phosphoprotein phosphatase activity"/>
    <property type="evidence" value="ECO:0007669"/>
    <property type="project" value="TreeGrafter"/>
</dbReference>
<dbReference type="InterPro" id="IPR003594">
    <property type="entry name" value="HATPase_dom"/>
</dbReference>
<sequence>NISENEDQDTIDIAISDEGIGIIPELQERIFERTFRVENSRNTKTGGSGLGLYIANELAHQNNAKISVSSDIDVGTTMTVT</sequence>
<organism evidence="12 13">
    <name type="scientific">Staphylococcus condimenti</name>
    <dbReference type="NCBI Taxonomy" id="70255"/>
    <lineage>
        <taxon>Bacteria</taxon>
        <taxon>Bacillati</taxon>
        <taxon>Bacillota</taxon>
        <taxon>Bacilli</taxon>
        <taxon>Bacillales</taxon>
        <taxon>Staphylococcaceae</taxon>
        <taxon>Staphylococcus</taxon>
    </lineage>
</organism>
<dbReference type="PRINTS" id="PR00344">
    <property type="entry name" value="BCTRLSENSOR"/>
</dbReference>
<evidence type="ECO:0000256" key="6">
    <source>
        <dbReference type="ARBA" id="ARBA00022679"/>
    </source>
</evidence>
<name>A0A4V2DW13_9STAP</name>
<evidence type="ECO:0000313" key="12">
    <source>
        <dbReference type="EMBL" id="RZH96771.1"/>
    </source>
</evidence>
<protein>
    <recommendedName>
        <fullName evidence="3">histidine kinase</fullName>
        <ecNumber evidence="3">2.7.13.3</ecNumber>
    </recommendedName>
</protein>
<dbReference type="Pfam" id="PF02518">
    <property type="entry name" value="HATPase_c"/>
    <property type="match status" value="1"/>
</dbReference>
<dbReference type="InterPro" id="IPR004358">
    <property type="entry name" value="Sig_transdc_His_kin-like_C"/>
</dbReference>
<keyword evidence="6" id="KW-0808">Transferase</keyword>
<keyword evidence="8" id="KW-0418">Kinase</keyword>
<keyword evidence="4" id="KW-0472">Membrane</keyword>
<dbReference type="GO" id="GO:0005886">
    <property type="term" value="C:plasma membrane"/>
    <property type="evidence" value="ECO:0007669"/>
    <property type="project" value="TreeGrafter"/>
</dbReference>
<keyword evidence="10" id="KW-0902">Two-component regulatory system</keyword>
<evidence type="ECO:0000256" key="8">
    <source>
        <dbReference type="ARBA" id="ARBA00022777"/>
    </source>
</evidence>
<dbReference type="InterPro" id="IPR005467">
    <property type="entry name" value="His_kinase_dom"/>
</dbReference>
<dbReference type="InterPro" id="IPR050351">
    <property type="entry name" value="BphY/WalK/GraS-like"/>
</dbReference>
<dbReference type="RefSeq" id="WP_130135988.1">
    <property type="nucleotide sequence ID" value="NZ_RQTE01000840.1"/>
</dbReference>
<evidence type="ECO:0000256" key="7">
    <source>
        <dbReference type="ARBA" id="ARBA00022741"/>
    </source>
</evidence>
<dbReference type="PROSITE" id="PS50109">
    <property type="entry name" value="HIS_KIN"/>
    <property type="match status" value="1"/>
</dbReference>
<comment type="caution">
    <text evidence="12">The sequence shown here is derived from an EMBL/GenBank/DDBJ whole genome shotgun (WGS) entry which is preliminary data.</text>
</comment>
<keyword evidence="7" id="KW-0547">Nucleotide-binding</keyword>
<dbReference type="Proteomes" id="UP000293854">
    <property type="component" value="Unassembled WGS sequence"/>
</dbReference>
<dbReference type="InterPro" id="IPR036890">
    <property type="entry name" value="HATPase_C_sf"/>
</dbReference>
<comment type="subcellular location">
    <subcellularLocation>
        <location evidence="2">Cell membrane</location>
        <topology evidence="2">Multi-pass membrane protein</topology>
    </subcellularLocation>
</comment>
<evidence type="ECO:0000256" key="1">
    <source>
        <dbReference type="ARBA" id="ARBA00000085"/>
    </source>
</evidence>
<evidence type="ECO:0000256" key="5">
    <source>
        <dbReference type="ARBA" id="ARBA00022553"/>
    </source>
</evidence>
<dbReference type="GO" id="GO:0016036">
    <property type="term" value="P:cellular response to phosphate starvation"/>
    <property type="evidence" value="ECO:0007669"/>
    <property type="project" value="TreeGrafter"/>
</dbReference>
<evidence type="ECO:0000256" key="4">
    <source>
        <dbReference type="ARBA" id="ARBA00022475"/>
    </source>
</evidence>
<dbReference type="GO" id="GO:0000155">
    <property type="term" value="F:phosphorelay sensor kinase activity"/>
    <property type="evidence" value="ECO:0007669"/>
    <property type="project" value="TreeGrafter"/>
</dbReference>
<gene>
    <name evidence="12" type="ORF">EIG99_15440</name>
</gene>
<evidence type="ECO:0000256" key="3">
    <source>
        <dbReference type="ARBA" id="ARBA00012438"/>
    </source>
</evidence>
<proteinExistence type="predicted"/>
<dbReference type="SUPFAM" id="SSF55874">
    <property type="entry name" value="ATPase domain of HSP90 chaperone/DNA topoisomerase II/histidine kinase"/>
    <property type="match status" value="1"/>
</dbReference>
<dbReference type="EC" id="2.7.13.3" evidence="3"/>
<accession>A0A4V2DW13</accession>
<evidence type="ECO:0000259" key="11">
    <source>
        <dbReference type="PROSITE" id="PS50109"/>
    </source>
</evidence>
<feature type="domain" description="Histidine kinase" evidence="11">
    <location>
        <begin position="1"/>
        <end position="81"/>
    </location>
</feature>
<keyword evidence="9 12" id="KW-0067">ATP-binding</keyword>
<evidence type="ECO:0000256" key="2">
    <source>
        <dbReference type="ARBA" id="ARBA00004651"/>
    </source>
</evidence>
<dbReference type="GO" id="GO:0005524">
    <property type="term" value="F:ATP binding"/>
    <property type="evidence" value="ECO:0007669"/>
    <property type="project" value="UniProtKB-KW"/>
</dbReference>
<dbReference type="PANTHER" id="PTHR45453:SF1">
    <property type="entry name" value="PHOSPHATE REGULON SENSOR PROTEIN PHOR"/>
    <property type="match status" value="1"/>
</dbReference>
<comment type="catalytic activity">
    <reaction evidence="1">
        <text>ATP + protein L-histidine = ADP + protein N-phospho-L-histidine.</text>
        <dbReference type="EC" id="2.7.13.3"/>
    </reaction>
</comment>
<keyword evidence="5" id="KW-0597">Phosphoprotein</keyword>
<feature type="non-terminal residue" evidence="12">
    <location>
        <position position="1"/>
    </location>
</feature>
<keyword evidence="4" id="KW-1003">Cell membrane</keyword>
<dbReference type="EMBL" id="RQTE01000840">
    <property type="protein sequence ID" value="RZH96771.1"/>
    <property type="molecule type" value="Genomic_DNA"/>
</dbReference>
<dbReference type="Gene3D" id="3.30.565.10">
    <property type="entry name" value="Histidine kinase-like ATPase, C-terminal domain"/>
    <property type="match status" value="1"/>
</dbReference>
<evidence type="ECO:0000256" key="10">
    <source>
        <dbReference type="ARBA" id="ARBA00023012"/>
    </source>
</evidence>
<reference evidence="12 13" key="1">
    <citation type="submission" date="2018-11" db="EMBL/GenBank/DDBJ databases">
        <title>Genomic profiling of Staphylococcus species from a Poultry farm system in KwaZulu-Natal, South Africa.</title>
        <authorList>
            <person name="Amoako D.G."/>
            <person name="Somboro A.M."/>
            <person name="Abia A.L.K."/>
            <person name="Bester L.A."/>
            <person name="Essack S.Y."/>
        </authorList>
    </citation>
    <scope>NUCLEOTIDE SEQUENCE [LARGE SCALE GENOMIC DNA]</scope>
    <source>
        <strain evidence="12 13">SA11</strain>
    </source>
</reference>
<evidence type="ECO:0000313" key="13">
    <source>
        <dbReference type="Proteomes" id="UP000293854"/>
    </source>
</evidence>
<feature type="non-terminal residue" evidence="12">
    <location>
        <position position="81"/>
    </location>
</feature>